<dbReference type="InterPro" id="IPR011042">
    <property type="entry name" value="6-blade_b-propeller_TolB-like"/>
</dbReference>
<reference evidence="3 4" key="1">
    <citation type="submission" date="2019-04" db="EMBL/GenBank/DDBJ databases">
        <title>An improved genome assembly and genetic linkage map for asparagus bean, Vigna unguiculata ssp. sesquipedialis.</title>
        <authorList>
            <person name="Xia Q."/>
            <person name="Zhang R."/>
            <person name="Dong Y."/>
        </authorList>
    </citation>
    <scope>NUCLEOTIDE SEQUENCE [LARGE SCALE GENOMIC DNA]</scope>
    <source>
        <tissue evidence="3">Leaf</tissue>
    </source>
</reference>
<dbReference type="PANTHER" id="PTHR13833">
    <property type="match status" value="1"/>
</dbReference>
<evidence type="ECO:0000313" key="3">
    <source>
        <dbReference type="EMBL" id="QCD82251.1"/>
    </source>
</evidence>
<sequence length="395" mass="43586">MALSILLTLTLFLLPHVKGKDVVIAEDGYTVTTLFDGHKPHIFPYIVLQRPFSSDLILLDSVNSTFYTAQFPITQEIVFTRLSGDGSVGYLDGDVGSARFDKPRSFAFDLRGNVYVADKNNRAIRKISAKGVTTIAGGDFSEKSTSKDVPALNASFSNDFDLTFIPGMCALLVSDHMHRLVRQISLKEEDCTYGSRSGLSAVMTWTLGLGLSCLLGLVIGFAVRPYIISNKRPNSCRCKETWKHCLTSLGKLAPMLFYGAKSAIASCSCSSVYTILVRFWRLSLSHFVCLSRIRINIVAPRPHLESVSLLDLDACNSGEVTKPGKYYDQLKDLMSFDEDSTKGFFNRGNDSIGRRNVCHEGDLLVKANMGIVEPPNDNVLHPDSSVCNMGIVKRR</sequence>
<dbReference type="OrthoDB" id="342730at2759"/>
<proteinExistence type="predicted"/>
<dbReference type="EMBL" id="CP039346">
    <property type="protein sequence ID" value="QCD82251.1"/>
    <property type="molecule type" value="Genomic_DNA"/>
</dbReference>
<dbReference type="PANTHER" id="PTHR13833:SF71">
    <property type="entry name" value="NHL DOMAIN-CONTAINING PROTEIN"/>
    <property type="match status" value="1"/>
</dbReference>
<dbReference type="Proteomes" id="UP000501690">
    <property type="component" value="Linkage Group LG2"/>
</dbReference>
<keyword evidence="1" id="KW-0472">Membrane</keyword>
<dbReference type="SUPFAM" id="SSF63829">
    <property type="entry name" value="Calcium-dependent phosphotriesterase"/>
    <property type="match status" value="1"/>
</dbReference>
<feature type="chain" id="PRO_5020039405" evidence="2">
    <location>
        <begin position="20"/>
        <end position="395"/>
    </location>
</feature>
<feature type="signal peptide" evidence="2">
    <location>
        <begin position="1"/>
        <end position="19"/>
    </location>
</feature>
<name>A0A4D6L181_VIGUN</name>
<feature type="transmembrane region" description="Helical" evidence="1">
    <location>
        <begin position="202"/>
        <end position="223"/>
    </location>
</feature>
<dbReference type="AlphaFoldDB" id="A0A4D6L181"/>
<organism evidence="3 4">
    <name type="scientific">Vigna unguiculata</name>
    <name type="common">Cowpea</name>
    <dbReference type="NCBI Taxonomy" id="3917"/>
    <lineage>
        <taxon>Eukaryota</taxon>
        <taxon>Viridiplantae</taxon>
        <taxon>Streptophyta</taxon>
        <taxon>Embryophyta</taxon>
        <taxon>Tracheophyta</taxon>
        <taxon>Spermatophyta</taxon>
        <taxon>Magnoliopsida</taxon>
        <taxon>eudicotyledons</taxon>
        <taxon>Gunneridae</taxon>
        <taxon>Pentapetalae</taxon>
        <taxon>rosids</taxon>
        <taxon>fabids</taxon>
        <taxon>Fabales</taxon>
        <taxon>Fabaceae</taxon>
        <taxon>Papilionoideae</taxon>
        <taxon>50 kb inversion clade</taxon>
        <taxon>NPAAA clade</taxon>
        <taxon>indigoferoid/millettioid clade</taxon>
        <taxon>Phaseoleae</taxon>
        <taxon>Vigna</taxon>
    </lineage>
</organism>
<accession>A0A4D6L181</accession>
<keyword evidence="1" id="KW-0812">Transmembrane</keyword>
<keyword evidence="2" id="KW-0732">Signal</keyword>
<dbReference type="Gene3D" id="2.120.10.30">
    <property type="entry name" value="TolB, C-terminal domain"/>
    <property type="match status" value="1"/>
</dbReference>
<evidence type="ECO:0000256" key="2">
    <source>
        <dbReference type="SAM" id="SignalP"/>
    </source>
</evidence>
<dbReference type="Gramene" id="Vigun03g238200.1.v1.2">
    <property type="protein sequence ID" value="Vigun03g238200.1.v1.2"/>
    <property type="gene ID" value="Vigun03g238200.v1.2"/>
</dbReference>
<gene>
    <name evidence="3" type="ORF">DEO72_LG2g2586</name>
</gene>
<keyword evidence="4" id="KW-1185">Reference proteome</keyword>
<keyword evidence="1" id="KW-1133">Transmembrane helix</keyword>
<protein>
    <submittedName>
        <fullName evidence="3">Six-bladed beta-propeller</fullName>
    </submittedName>
</protein>
<evidence type="ECO:0000256" key="1">
    <source>
        <dbReference type="SAM" id="Phobius"/>
    </source>
</evidence>
<evidence type="ECO:0000313" key="4">
    <source>
        <dbReference type="Proteomes" id="UP000501690"/>
    </source>
</evidence>